<keyword evidence="3" id="KW-0238">DNA-binding</keyword>
<evidence type="ECO:0000313" key="7">
    <source>
        <dbReference type="EMBL" id="EKC18855.1"/>
    </source>
</evidence>
<dbReference type="Gene3D" id="3.30.450.20">
    <property type="entry name" value="PAS domain"/>
    <property type="match status" value="2"/>
</dbReference>
<dbReference type="Gene3D" id="4.10.280.10">
    <property type="entry name" value="Helix-loop-helix DNA-binding domain"/>
    <property type="match status" value="1"/>
</dbReference>
<dbReference type="SUPFAM" id="SSF47459">
    <property type="entry name" value="HLH, helix-loop-helix DNA-binding domain"/>
    <property type="match status" value="1"/>
</dbReference>
<dbReference type="GO" id="GO:0046983">
    <property type="term" value="F:protein dimerization activity"/>
    <property type="evidence" value="ECO:0007669"/>
    <property type="project" value="InterPro"/>
</dbReference>
<accession>K1PR04</accession>
<dbReference type="SMART" id="SM00091">
    <property type="entry name" value="PAS"/>
    <property type="match status" value="2"/>
</dbReference>
<dbReference type="InterPro" id="IPR000014">
    <property type="entry name" value="PAS"/>
</dbReference>
<keyword evidence="5" id="KW-0539">Nucleus</keyword>
<dbReference type="InterPro" id="IPR036638">
    <property type="entry name" value="HLH_DNA-bd_sf"/>
</dbReference>
<dbReference type="InterPro" id="IPR035965">
    <property type="entry name" value="PAS-like_dom_sf"/>
</dbReference>
<dbReference type="InterPro" id="IPR011598">
    <property type="entry name" value="bHLH_dom"/>
</dbReference>
<dbReference type="CDD" id="cd00130">
    <property type="entry name" value="PAS"/>
    <property type="match status" value="2"/>
</dbReference>
<name>K1PR04_MAGGI</name>
<dbReference type="GO" id="GO:0000981">
    <property type="term" value="F:DNA-binding transcription factor activity, RNA polymerase II-specific"/>
    <property type="evidence" value="ECO:0007669"/>
    <property type="project" value="TreeGrafter"/>
</dbReference>
<evidence type="ECO:0000256" key="3">
    <source>
        <dbReference type="ARBA" id="ARBA00023125"/>
    </source>
</evidence>
<dbReference type="InterPro" id="IPR056192">
    <property type="entry name" value="bHLH_NPAS4"/>
</dbReference>
<gene>
    <name evidence="7" type="ORF">CGI_10010544</name>
</gene>
<dbReference type="GO" id="GO:0005634">
    <property type="term" value="C:nucleus"/>
    <property type="evidence" value="ECO:0007669"/>
    <property type="project" value="UniProtKB-SubCell"/>
</dbReference>
<evidence type="ECO:0000256" key="1">
    <source>
        <dbReference type="ARBA" id="ARBA00004123"/>
    </source>
</evidence>
<sequence length="814" mass="91572">MAPSPVEELALLDLERSNKGASKQRRDQINNEIGTLRDLLPLPESARQRLSQLQIMSLSCVFIRKCNILQKLFNATPGTSSDSPCDFSQSLTGFLLVTTREGKLVYISENVTEYLGHSMVDMKTQGDSLFDIVDKRDHGTVRAQLLHGAGEVDPDKEVAFFCRMNMSRTLKRQAGFGDVKVMHVKGHFATVPGQEPGTEQQVFMALCSPLITPDIKESLIQNNTMVFKSVHQLDMNFIELTENGEYHLGVKNEDICSKSWYSYLHPEDIYEAREKHVQLIKSRHEMGCMMTVRMITASGEIIWVNIVMHVRQALLSNSDDPVILCINQVISEKEAYQFKVQGQLFALYAARSPDFFFGTAFCAPITPAMENVMSPSSGILPPPFFSRQQPFDNALTAQTAPYMQNPVAANQSTMFMKNGFQPNVGRQGHTDTLKALKRKIQENYTCKPPVKVPRMINGLAHRNTFSPPQDTTPLPPSFESNIYRNTFGPHVGGGDHRGIGQGPMQVMYAHNLSTVMMSPKEKSYMSDVFSPKPMYEEKRLEQVVPDVSIPPCYLTPEPSPVSSPEPPKKCEPVRTVKETKLIDPLLIAKHLCALKQRQLNPNASMNPNGEPRKLLPSLDVDYVDSFFNEIDNVSLTREEEILLLQKIAREKITIKEEPIEHEACKENHEPLTNDFDIEEFLQFTEKPKDETVQVKVESRSDDQQVMSFENSPSPSSPYSTISAADDKFNSDDFSSFALTPESGFESDSLDDVLETDCWDLESVKMDLSMTSTPPNHPAFRMTPDVHPEPELYQLKQLISSCTPSGMQDFTEDSQ</sequence>
<dbReference type="AlphaFoldDB" id="K1PR04"/>
<dbReference type="PROSITE" id="PS50888">
    <property type="entry name" value="BHLH"/>
    <property type="match status" value="1"/>
</dbReference>
<comment type="subcellular location">
    <subcellularLocation>
        <location evidence="1">Nucleus</location>
    </subcellularLocation>
</comment>
<proteinExistence type="predicted"/>
<evidence type="ECO:0000256" key="5">
    <source>
        <dbReference type="ARBA" id="ARBA00023242"/>
    </source>
</evidence>
<dbReference type="EMBL" id="JH817601">
    <property type="protein sequence ID" value="EKC18855.1"/>
    <property type="molecule type" value="Genomic_DNA"/>
</dbReference>
<keyword evidence="2" id="KW-0805">Transcription regulation</keyword>
<dbReference type="InParanoid" id="K1PR04"/>
<dbReference type="SUPFAM" id="SSF55785">
    <property type="entry name" value="PYP-like sensor domain (PAS domain)"/>
    <property type="match status" value="2"/>
</dbReference>
<dbReference type="CDD" id="cd19697">
    <property type="entry name" value="bHLH-PAS_NPAS4_PASD10"/>
    <property type="match status" value="1"/>
</dbReference>
<reference evidence="7" key="1">
    <citation type="journal article" date="2012" name="Nature">
        <title>The oyster genome reveals stress adaptation and complexity of shell formation.</title>
        <authorList>
            <person name="Zhang G."/>
            <person name="Fang X."/>
            <person name="Guo X."/>
            <person name="Li L."/>
            <person name="Luo R."/>
            <person name="Xu F."/>
            <person name="Yang P."/>
            <person name="Zhang L."/>
            <person name="Wang X."/>
            <person name="Qi H."/>
            <person name="Xiong Z."/>
            <person name="Que H."/>
            <person name="Xie Y."/>
            <person name="Holland P.W."/>
            <person name="Paps J."/>
            <person name="Zhu Y."/>
            <person name="Wu F."/>
            <person name="Chen Y."/>
            <person name="Wang J."/>
            <person name="Peng C."/>
            <person name="Meng J."/>
            <person name="Yang L."/>
            <person name="Liu J."/>
            <person name="Wen B."/>
            <person name="Zhang N."/>
            <person name="Huang Z."/>
            <person name="Zhu Q."/>
            <person name="Feng Y."/>
            <person name="Mount A."/>
            <person name="Hedgecock D."/>
            <person name="Xu Z."/>
            <person name="Liu Y."/>
            <person name="Domazet-Loso T."/>
            <person name="Du Y."/>
            <person name="Sun X."/>
            <person name="Zhang S."/>
            <person name="Liu B."/>
            <person name="Cheng P."/>
            <person name="Jiang X."/>
            <person name="Li J."/>
            <person name="Fan D."/>
            <person name="Wang W."/>
            <person name="Fu W."/>
            <person name="Wang T."/>
            <person name="Wang B."/>
            <person name="Zhang J."/>
            <person name="Peng Z."/>
            <person name="Li Y."/>
            <person name="Li N."/>
            <person name="Wang J."/>
            <person name="Chen M."/>
            <person name="He Y."/>
            <person name="Tan F."/>
            <person name="Song X."/>
            <person name="Zheng Q."/>
            <person name="Huang R."/>
            <person name="Yang H."/>
            <person name="Du X."/>
            <person name="Chen L."/>
            <person name="Yang M."/>
            <person name="Gaffney P.M."/>
            <person name="Wang S."/>
            <person name="Luo L."/>
            <person name="She Z."/>
            <person name="Ming Y."/>
            <person name="Huang W."/>
            <person name="Zhang S."/>
            <person name="Huang B."/>
            <person name="Zhang Y."/>
            <person name="Qu T."/>
            <person name="Ni P."/>
            <person name="Miao G."/>
            <person name="Wang J."/>
            <person name="Wang Q."/>
            <person name="Steinberg C.E."/>
            <person name="Wang H."/>
            <person name="Li N."/>
            <person name="Qian L."/>
            <person name="Zhang G."/>
            <person name="Li Y."/>
            <person name="Yang H."/>
            <person name="Liu X."/>
            <person name="Wang J."/>
            <person name="Yin Y."/>
            <person name="Wang J."/>
        </authorList>
    </citation>
    <scope>NUCLEOTIDE SEQUENCE [LARGE SCALE GENOMIC DNA]</scope>
    <source>
        <strain evidence="7">05x7-T-G4-1.051#20</strain>
    </source>
</reference>
<dbReference type="Pfam" id="PF14598">
    <property type="entry name" value="PAS_11"/>
    <property type="match status" value="1"/>
</dbReference>
<organism evidence="7">
    <name type="scientific">Magallana gigas</name>
    <name type="common">Pacific oyster</name>
    <name type="synonym">Crassostrea gigas</name>
    <dbReference type="NCBI Taxonomy" id="29159"/>
    <lineage>
        <taxon>Eukaryota</taxon>
        <taxon>Metazoa</taxon>
        <taxon>Spiralia</taxon>
        <taxon>Lophotrochozoa</taxon>
        <taxon>Mollusca</taxon>
        <taxon>Bivalvia</taxon>
        <taxon>Autobranchia</taxon>
        <taxon>Pteriomorphia</taxon>
        <taxon>Ostreida</taxon>
        <taxon>Ostreoidea</taxon>
        <taxon>Ostreidae</taxon>
        <taxon>Magallana</taxon>
    </lineage>
</organism>
<dbReference type="PROSITE" id="PS50112">
    <property type="entry name" value="PAS"/>
    <property type="match status" value="1"/>
</dbReference>
<dbReference type="PANTHER" id="PTHR23043">
    <property type="entry name" value="HYPOXIA-INDUCIBLE FACTOR 1 ALPHA"/>
    <property type="match status" value="1"/>
</dbReference>
<evidence type="ECO:0000256" key="4">
    <source>
        <dbReference type="ARBA" id="ARBA00023163"/>
    </source>
</evidence>
<dbReference type="PANTHER" id="PTHR23043:SF39">
    <property type="entry name" value="DYSFUSION, ISOFORM D"/>
    <property type="match status" value="1"/>
</dbReference>
<evidence type="ECO:0000256" key="6">
    <source>
        <dbReference type="SAM" id="MobiDB-lite"/>
    </source>
</evidence>
<dbReference type="GO" id="GO:0000977">
    <property type="term" value="F:RNA polymerase II transcription regulatory region sequence-specific DNA binding"/>
    <property type="evidence" value="ECO:0007669"/>
    <property type="project" value="TreeGrafter"/>
</dbReference>
<keyword evidence="4" id="KW-0804">Transcription</keyword>
<dbReference type="NCBIfam" id="TIGR00229">
    <property type="entry name" value="sensory_box"/>
    <property type="match status" value="1"/>
</dbReference>
<feature type="region of interest" description="Disordered" evidence="6">
    <location>
        <begin position="696"/>
        <end position="719"/>
    </location>
</feature>
<evidence type="ECO:0000256" key="2">
    <source>
        <dbReference type="ARBA" id="ARBA00023015"/>
    </source>
</evidence>
<dbReference type="Pfam" id="PF23183">
    <property type="entry name" value="bHLH_NPAS4"/>
    <property type="match status" value="1"/>
</dbReference>
<dbReference type="HOGENOM" id="CLU_346915_0_0_1"/>
<protein>
    <submittedName>
        <fullName evidence="7">Neuronal PAS domain-containing protein 4</fullName>
    </submittedName>
</protein>